<name>A0A1I0A8X3_9FIRM</name>
<evidence type="ECO:0000313" key="3">
    <source>
        <dbReference type="Proteomes" id="UP000199800"/>
    </source>
</evidence>
<feature type="signal peptide" evidence="1">
    <location>
        <begin position="1"/>
        <end position="32"/>
    </location>
</feature>
<protein>
    <submittedName>
        <fullName evidence="2">Uncharacterized protein</fullName>
    </submittedName>
</protein>
<keyword evidence="1" id="KW-0732">Signal</keyword>
<dbReference type="EMBL" id="FOHN01000005">
    <property type="protein sequence ID" value="SES90654.1"/>
    <property type="molecule type" value="Genomic_DNA"/>
</dbReference>
<dbReference type="AlphaFoldDB" id="A0A1I0A8X3"/>
<proteinExistence type="predicted"/>
<dbReference type="Proteomes" id="UP000199800">
    <property type="component" value="Unassembled WGS sequence"/>
</dbReference>
<gene>
    <name evidence="2" type="ORF">SAMN04487772_10529</name>
</gene>
<dbReference type="STRING" id="29364.SAMN04487772_10529"/>
<accession>A0A1I0A8X3</accession>
<dbReference type="OrthoDB" id="1885452at2"/>
<dbReference type="RefSeq" id="WP_092476887.1">
    <property type="nucleotide sequence ID" value="NZ_FOHN01000005.1"/>
</dbReference>
<evidence type="ECO:0000256" key="1">
    <source>
        <dbReference type="SAM" id="SignalP"/>
    </source>
</evidence>
<evidence type="ECO:0000313" key="2">
    <source>
        <dbReference type="EMBL" id="SES90654.1"/>
    </source>
</evidence>
<reference evidence="2 3" key="1">
    <citation type="submission" date="2016-10" db="EMBL/GenBank/DDBJ databases">
        <authorList>
            <person name="de Groot N.N."/>
        </authorList>
    </citation>
    <scope>NUCLEOTIDE SEQUENCE [LARGE SCALE GENOMIC DNA]</scope>
    <source>
        <strain evidence="2 3">DSM 1801</strain>
    </source>
</reference>
<sequence>MKQLAKKQLAKVMALVMFVLIAASNANVTALAAETSTTTEDYELYLMVDPGETANGFILEPTCITIPAGTDTSRKLGEIICNTLLSRLILVSCTGSYGYISGIRCSEAYNFDVRNYSMYSQMPEAAFHTGIVKPLGYVTRLLSEYNFTGFSGWMFTINNEMSTNVNGSQYYYTMGTTVQELMDMGLLSEEESPVVEMFYTLNMGADVGLCDGFLANQVIHNEDANTYYYNWAGDYTYVTAYEKADRTELVMALADNRYDSDYNSSLAVLKNIQASEESIDTAIYRVSH</sequence>
<keyword evidence="3" id="KW-1185">Reference proteome</keyword>
<organism evidence="2 3">
    <name type="scientific">[Clostridium] polysaccharolyticum</name>
    <dbReference type="NCBI Taxonomy" id="29364"/>
    <lineage>
        <taxon>Bacteria</taxon>
        <taxon>Bacillati</taxon>
        <taxon>Bacillota</taxon>
        <taxon>Clostridia</taxon>
        <taxon>Lachnospirales</taxon>
        <taxon>Lachnospiraceae</taxon>
    </lineage>
</organism>
<feature type="chain" id="PRO_5011548792" evidence="1">
    <location>
        <begin position="33"/>
        <end position="288"/>
    </location>
</feature>